<dbReference type="RefSeq" id="XP_013261748.1">
    <property type="nucleotide sequence ID" value="XM_013406294.1"/>
</dbReference>
<protein>
    <recommendedName>
        <fullName evidence="2">Xylanolytic transcriptional activator regulatory domain-containing protein</fullName>
    </recommendedName>
</protein>
<dbReference type="OrthoDB" id="4160628at2759"/>
<proteinExistence type="predicted"/>
<evidence type="ECO:0000313" key="3">
    <source>
        <dbReference type="EMBL" id="KEF59158.1"/>
    </source>
</evidence>
<dbReference type="GO" id="GO:0003677">
    <property type="term" value="F:DNA binding"/>
    <property type="evidence" value="ECO:0007669"/>
    <property type="project" value="InterPro"/>
</dbReference>
<dbReference type="Pfam" id="PF04082">
    <property type="entry name" value="Fungal_trans"/>
    <property type="match status" value="1"/>
</dbReference>
<evidence type="ECO:0000256" key="1">
    <source>
        <dbReference type="ARBA" id="ARBA00023242"/>
    </source>
</evidence>
<accession>A0A072PIL3</accession>
<keyword evidence="1" id="KW-0539">Nucleus</keyword>
<organism evidence="3 4">
    <name type="scientific">Exophiala aquamarina CBS 119918</name>
    <dbReference type="NCBI Taxonomy" id="1182545"/>
    <lineage>
        <taxon>Eukaryota</taxon>
        <taxon>Fungi</taxon>
        <taxon>Dikarya</taxon>
        <taxon>Ascomycota</taxon>
        <taxon>Pezizomycotina</taxon>
        <taxon>Eurotiomycetes</taxon>
        <taxon>Chaetothyriomycetidae</taxon>
        <taxon>Chaetothyriales</taxon>
        <taxon>Herpotrichiellaceae</taxon>
        <taxon>Exophiala</taxon>
    </lineage>
</organism>
<sequence>MPYYDSAWYALRNVVYATGCRIYRSQSPTANFAEVESEARAYFANAMSVHSELLLTKPSLRSVRALLAMVIFAEGLASPALSSGLILNAALLAHSLGLHLKTADFASHADAEALQRCWLFWAVYCCEKHIAQRCGRPSVINDDEITCEVPRAVHPGSAIELEMLTYIIQTCQLYDQTSEPLLSTRALHEPAEKMLSLVARFGDQLQSWKASLPVDLQPADFLKQFRMPDSMRAMGLMVTHCSFYDLVIGVHSIFLYPWVIDSFAGTMDANLALMVREQVKNSSQQVANAARSLIVIARSLDMGQAGTQS</sequence>
<reference evidence="3 4" key="1">
    <citation type="submission" date="2013-03" db="EMBL/GenBank/DDBJ databases">
        <title>The Genome Sequence of Exophiala aquamarina CBS 119918.</title>
        <authorList>
            <consortium name="The Broad Institute Genomics Platform"/>
            <person name="Cuomo C."/>
            <person name="de Hoog S."/>
            <person name="Gorbushina A."/>
            <person name="Walker B."/>
            <person name="Young S.K."/>
            <person name="Zeng Q."/>
            <person name="Gargeya S."/>
            <person name="Fitzgerald M."/>
            <person name="Haas B."/>
            <person name="Abouelleil A."/>
            <person name="Allen A.W."/>
            <person name="Alvarado L."/>
            <person name="Arachchi H.M."/>
            <person name="Berlin A.M."/>
            <person name="Chapman S.B."/>
            <person name="Gainer-Dewar J."/>
            <person name="Goldberg J."/>
            <person name="Griggs A."/>
            <person name="Gujja S."/>
            <person name="Hansen M."/>
            <person name="Howarth C."/>
            <person name="Imamovic A."/>
            <person name="Ireland A."/>
            <person name="Larimer J."/>
            <person name="McCowan C."/>
            <person name="Murphy C."/>
            <person name="Pearson M."/>
            <person name="Poon T.W."/>
            <person name="Priest M."/>
            <person name="Roberts A."/>
            <person name="Saif S."/>
            <person name="Shea T."/>
            <person name="Sisk P."/>
            <person name="Sykes S."/>
            <person name="Wortman J."/>
            <person name="Nusbaum C."/>
            <person name="Birren B."/>
        </authorList>
    </citation>
    <scope>NUCLEOTIDE SEQUENCE [LARGE SCALE GENOMIC DNA]</scope>
    <source>
        <strain evidence="3 4">CBS 119918</strain>
    </source>
</reference>
<dbReference type="GO" id="GO:0008270">
    <property type="term" value="F:zinc ion binding"/>
    <property type="evidence" value="ECO:0007669"/>
    <property type="project" value="InterPro"/>
</dbReference>
<dbReference type="GeneID" id="25278935"/>
<dbReference type="GO" id="GO:0003700">
    <property type="term" value="F:DNA-binding transcription factor activity"/>
    <property type="evidence" value="ECO:0007669"/>
    <property type="project" value="InterPro"/>
</dbReference>
<dbReference type="VEuPathDB" id="FungiDB:A1O9_04002"/>
<name>A0A072PIL3_9EURO</name>
<dbReference type="PANTHER" id="PTHR46910">
    <property type="entry name" value="TRANSCRIPTION FACTOR PDR1"/>
    <property type="match status" value="1"/>
</dbReference>
<evidence type="ECO:0000259" key="2">
    <source>
        <dbReference type="SMART" id="SM00906"/>
    </source>
</evidence>
<dbReference type="EMBL" id="AMGV01000003">
    <property type="protein sequence ID" value="KEF59158.1"/>
    <property type="molecule type" value="Genomic_DNA"/>
</dbReference>
<keyword evidence="4" id="KW-1185">Reference proteome</keyword>
<dbReference type="SMART" id="SM00906">
    <property type="entry name" value="Fungal_trans"/>
    <property type="match status" value="1"/>
</dbReference>
<dbReference type="PANTHER" id="PTHR46910:SF25">
    <property type="entry name" value="ABC-TRANSPORTER-REGULATING TRANSCRIPTION FACTOR"/>
    <property type="match status" value="1"/>
</dbReference>
<dbReference type="AlphaFoldDB" id="A0A072PIL3"/>
<dbReference type="GO" id="GO:0006351">
    <property type="term" value="P:DNA-templated transcription"/>
    <property type="evidence" value="ECO:0007669"/>
    <property type="project" value="InterPro"/>
</dbReference>
<dbReference type="CDD" id="cd12148">
    <property type="entry name" value="fungal_TF_MHR"/>
    <property type="match status" value="1"/>
</dbReference>
<gene>
    <name evidence="3" type="ORF">A1O9_04002</name>
</gene>
<feature type="domain" description="Xylanolytic transcriptional activator regulatory" evidence="2">
    <location>
        <begin position="82"/>
        <end position="156"/>
    </location>
</feature>
<dbReference type="STRING" id="1182545.A0A072PIL3"/>
<comment type="caution">
    <text evidence="3">The sequence shown here is derived from an EMBL/GenBank/DDBJ whole genome shotgun (WGS) entry which is preliminary data.</text>
</comment>
<dbReference type="InterPro" id="IPR007219">
    <property type="entry name" value="XnlR_reg_dom"/>
</dbReference>
<evidence type="ECO:0000313" key="4">
    <source>
        <dbReference type="Proteomes" id="UP000027920"/>
    </source>
</evidence>
<dbReference type="InterPro" id="IPR050987">
    <property type="entry name" value="AtrR-like"/>
</dbReference>
<dbReference type="Proteomes" id="UP000027920">
    <property type="component" value="Unassembled WGS sequence"/>
</dbReference>
<dbReference type="HOGENOM" id="CLU_016058_2_1_1"/>